<evidence type="ECO:0000313" key="3">
    <source>
        <dbReference type="WBParaSite" id="HPLM_0001657201-mRNA-1"/>
    </source>
</evidence>
<dbReference type="WBParaSite" id="HPLM_0001657201-mRNA-1">
    <property type="protein sequence ID" value="HPLM_0001657201-mRNA-1"/>
    <property type="gene ID" value="HPLM_0001657201"/>
</dbReference>
<evidence type="ECO:0000313" key="2">
    <source>
        <dbReference type="Proteomes" id="UP000268014"/>
    </source>
</evidence>
<evidence type="ECO:0000313" key="1">
    <source>
        <dbReference type="EMBL" id="VDO60598.1"/>
    </source>
</evidence>
<keyword evidence="2" id="KW-1185">Reference proteome</keyword>
<accession>A0A0N4WXM3</accession>
<protein>
    <submittedName>
        <fullName evidence="1 3">Uncharacterized protein</fullName>
    </submittedName>
</protein>
<dbReference type="AlphaFoldDB" id="A0A0N4WXM3"/>
<dbReference type="Proteomes" id="UP000268014">
    <property type="component" value="Unassembled WGS sequence"/>
</dbReference>
<proteinExistence type="predicted"/>
<organism evidence="3">
    <name type="scientific">Haemonchus placei</name>
    <name type="common">Barber's pole worm</name>
    <dbReference type="NCBI Taxonomy" id="6290"/>
    <lineage>
        <taxon>Eukaryota</taxon>
        <taxon>Metazoa</taxon>
        <taxon>Ecdysozoa</taxon>
        <taxon>Nematoda</taxon>
        <taxon>Chromadorea</taxon>
        <taxon>Rhabditida</taxon>
        <taxon>Rhabditina</taxon>
        <taxon>Rhabditomorpha</taxon>
        <taxon>Strongyloidea</taxon>
        <taxon>Trichostrongylidae</taxon>
        <taxon>Haemonchus</taxon>
    </lineage>
</organism>
<reference evidence="1 2" key="2">
    <citation type="submission" date="2018-11" db="EMBL/GenBank/DDBJ databases">
        <authorList>
            <consortium name="Pathogen Informatics"/>
        </authorList>
    </citation>
    <scope>NUCLEOTIDE SEQUENCE [LARGE SCALE GENOMIC DNA]</scope>
    <source>
        <strain evidence="1 2">MHpl1</strain>
    </source>
</reference>
<name>A0A0N4WXM3_HAEPC</name>
<reference evidence="3" key="1">
    <citation type="submission" date="2017-02" db="UniProtKB">
        <authorList>
            <consortium name="WormBaseParasite"/>
        </authorList>
    </citation>
    <scope>IDENTIFICATION</scope>
</reference>
<sequence>MTHNQRAKDGMKSNAWLVPVDLINIAPFTLPLLQIISLKAAYLMHNKLQLDAHLWHIPHMQDNLYRHDKLLFLIGY</sequence>
<gene>
    <name evidence="1" type="ORF">HPLM_LOCUS16564</name>
</gene>
<dbReference type="EMBL" id="UZAF01019481">
    <property type="protein sequence ID" value="VDO60598.1"/>
    <property type="molecule type" value="Genomic_DNA"/>
</dbReference>